<feature type="region of interest" description="Disordered" evidence="1">
    <location>
        <begin position="115"/>
        <end position="135"/>
    </location>
</feature>
<name>A0A939KN20_9PROT</name>
<evidence type="ECO:0000313" key="4">
    <source>
        <dbReference type="Proteomes" id="UP000664073"/>
    </source>
</evidence>
<comment type="caution">
    <text evidence="3">The sequence shown here is derived from an EMBL/GenBank/DDBJ whole genome shotgun (WGS) entry which is preliminary data.</text>
</comment>
<accession>A0A939KN20</accession>
<feature type="compositionally biased region" description="Pro residues" evidence="1">
    <location>
        <begin position="124"/>
        <end position="135"/>
    </location>
</feature>
<proteinExistence type="predicted"/>
<keyword evidence="4" id="KW-1185">Reference proteome</keyword>
<dbReference type="RefSeq" id="WP_207845840.1">
    <property type="nucleotide sequence ID" value="NZ_JAFVMH010000003.1"/>
</dbReference>
<dbReference type="AlphaFoldDB" id="A0A939KN20"/>
<gene>
    <name evidence="3" type="ORF">J2D77_08460</name>
</gene>
<keyword evidence="2" id="KW-0812">Transmembrane</keyword>
<protein>
    <submittedName>
        <fullName evidence="3">Uncharacterized protein</fullName>
    </submittedName>
</protein>
<dbReference type="EMBL" id="JAFVMH010000003">
    <property type="protein sequence ID" value="MBO1325180.1"/>
    <property type="molecule type" value="Genomic_DNA"/>
</dbReference>
<evidence type="ECO:0000256" key="2">
    <source>
        <dbReference type="SAM" id="Phobius"/>
    </source>
</evidence>
<keyword evidence="2" id="KW-1133">Transmembrane helix</keyword>
<dbReference type="Proteomes" id="UP000664073">
    <property type="component" value="Unassembled WGS sequence"/>
</dbReference>
<reference evidence="3" key="1">
    <citation type="submission" date="2021-03" db="EMBL/GenBank/DDBJ databases">
        <title>The complete genome sequence of Acetobacter sp. TBRC 12339.</title>
        <authorList>
            <person name="Charoenyingcharoen P."/>
            <person name="Yukphan P."/>
        </authorList>
    </citation>
    <scope>NUCLEOTIDE SEQUENCE</scope>
    <source>
        <strain evidence="3">TBRC 12339</strain>
    </source>
</reference>
<sequence length="135" mass="14109">MSELRAHAPRLAGALCLWAALVLWGSDAIDFYSSLTTLPLRESAQIYRLCVTAAAAPFMMWPFLVRSRRLAFWLPLGAMLGGAAVLAMTQALPPAAGARVKPAPMALVVPLPTPAQTPSAVPGPDAPPPRGATAP</sequence>
<feature type="transmembrane region" description="Helical" evidence="2">
    <location>
        <begin position="71"/>
        <end position="92"/>
    </location>
</feature>
<evidence type="ECO:0000256" key="1">
    <source>
        <dbReference type="SAM" id="MobiDB-lite"/>
    </source>
</evidence>
<organism evidence="3 4">
    <name type="scientific">Acetobacter garciniae</name>
    <dbReference type="NCBI Taxonomy" id="2817435"/>
    <lineage>
        <taxon>Bacteria</taxon>
        <taxon>Pseudomonadati</taxon>
        <taxon>Pseudomonadota</taxon>
        <taxon>Alphaproteobacteria</taxon>
        <taxon>Acetobacterales</taxon>
        <taxon>Acetobacteraceae</taxon>
        <taxon>Acetobacter</taxon>
    </lineage>
</organism>
<evidence type="ECO:0000313" key="3">
    <source>
        <dbReference type="EMBL" id="MBO1325180.1"/>
    </source>
</evidence>
<feature type="transmembrane region" description="Helical" evidence="2">
    <location>
        <begin position="44"/>
        <end position="64"/>
    </location>
</feature>
<keyword evidence="2" id="KW-0472">Membrane</keyword>